<comment type="caution">
    <text evidence="1">The sequence shown here is derived from an EMBL/GenBank/DDBJ whole genome shotgun (WGS) entry which is preliminary data.</text>
</comment>
<dbReference type="Proteomes" id="UP001057279">
    <property type="component" value="Linkage Group LG11"/>
</dbReference>
<evidence type="ECO:0000313" key="1">
    <source>
        <dbReference type="EMBL" id="KAI4580567.1"/>
    </source>
</evidence>
<organism evidence="1 2">
    <name type="scientific">Ovis ammon polii x Ovis aries</name>
    <dbReference type="NCBI Taxonomy" id="2918886"/>
    <lineage>
        <taxon>Eukaryota</taxon>
        <taxon>Metazoa</taxon>
        <taxon>Chordata</taxon>
        <taxon>Craniata</taxon>
        <taxon>Vertebrata</taxon>
        <taxon>Euteleostomi</taxon>
        <taxon>Mammalia</taxon>
        <taxon>Eutheria</taxon>
        <taxon>Laurasiatheria</taxon>
        <taxon>Artiodactyla</taxon>
        <taxon>Ruminantia</taxon>
        <taxon>Pecora</taxon>
        <taxon>Bovidae</taxon>
        <taxon>Caprinae</taxon>
        <taxon>Ovis</taxon>
    </lineage>
</organism>
<gene>
    <name evidence="1" type="ORF">MJG53_010109</name>
</gene>
<dbReference type="EMBL" id="CM043036">
    <property type="protein sequence ID" value="KAI4580567.1"/>
    <property type="molecule type" value="Genomic_DNA"/>
</dbReference>
<protein>
    <submittedName>
        <fullName evidence="1">Uncharacterized protein</fullName>
    </submittedName>
</protein>
<sequence length="195" mass="22168">MPRRSQRGTVQAQGPVHLKRYVCPRSLGSDHVSGDLRVARARALGPRVDPPPARERRGPIGRARGSQESVKLDLDFDLELELDLEIEFDLELELDLELDLDFDLDLDFELDLALELDLDFDLELELELDQQRETRFAQSTGELGLWSMQTSRVVQGLRCPWVCGIFYTGIEPVFPASVGRFFTTGPSEMFPVPFY</sequence>
<keyword evidence="2" id="KW-1185">Reference proteome</keyword>
<name>A0ACB9USW6_9CETA</name>
<proteinExistence type="predicted"/>
<accession>A0ACB9USW6</accession>
<reference evidence="1" key="1">
    <citation type="submission" date="2022-03" db="EMBL/GenBank/DDBJ databases">
        <title>Genomic analyses of argali, domestic sheep and their hybrids provide insights into chromosomal evolution, heterosis and genetic basis of agronomic traits.</title>
        <authorList>
            <person name="Li M."/>
        </authorList>
    </citation>
    <scope>NUCLEOTIDE SEQUENCE</scope>
    <source>
        <strain evidence="1">F1 hybrid</strain>
    </source>
</reference>
<evidence type="ECO:0000313" key="2">
    <source>
        <dbReference type="Proteomes" id="UP001057279"/>
    </source>
</evidence>